<sequence>MPIAEARVETDRPSRYLVQLCKHLSNKGRHLGHRPPGHRPPGLRPDQIHVEWSDTQGVLTLPWGRCTLHAERDALVLRAEGDDEQGLRRLQELMATHLERFGRREGLQVNWQDEQAGQGAGAPAARHEDSGDARTSSPRRGHLASAGVAILALAIIAVHLGLAEAVLSGPRWTDWAVGAVLAVVVVKIAALTALGRHAHRRGRRRTG</sequence>
<evidence type="ECO:0000313" key="3">
    <source>
        <dbReference type="EMBL" id="MCF1595741.1"/>
    </source>
</evidence>
<accession>A0A9X1PZC7</accession>
<feature type="transmembrane region" description="Helical" evidence="2">
    <location>
        <begin position="175"/>
        <end position="195"/>
    </location>
</feature>
<dbReference type="EMBL" id="JAKEIP010000075">
    <property type="protein sequence ID" value="MCF1595741.1"/>
    <property type="molecule type" value="Genomic_DNA"/>
</dbReference>
<keyword evidence="2" id="KW-0812">Transmembrane</keyword>
<keyword evidence="2" id="KW-1133">Transmembrane helix</keyword>
<evidence type="ECO:0000256" key="2">
    <source>
        <dbReference type="SAM" id="Phobius"/>
    </source>
</evidence>
<feature type="compositionally biased region" description="Low complexity" evidence="1">
    <location>
        <begin position="115"/>
        <end position="124"/>
    </location>
</feature>
<reference evidence="3" key="1">
    <citation type="submission" date="2022-01" db="EMBL/GenBank/DDBJ databases">
        <title>Draft Genome Sequences of Seven Type Strains of the Genus Streptomyces.</title>
        <authorList>
            <person name="Aziz S."/>
            <person name="Coretto E."/>
            <person name="Chronakova A."/>
            <person name="Sproer C."/>
            <person name="Huber K."/>
            <person name="Nouioui I."/>
            <person name="Gross H."/>
        </authorList>
    </citation>
    <scope>NUCLEOTIDE SEQUENCE</scope>
    <source>
        <strain evidence="3">DSM 103493</strain>
    </source>
</reference>
<dbReference type="Proteomes" id="UP001139384">
    <property type="component" value="Unassembled WGS sequence"/>
</dbReference>
<keyword evidence="2" id="KW-0472">Membrane</keyword>
<protein>
    <submittedName>
        <fullName evidence="3">DUF2218 domain-containing protein</fullName>
    </submittedName>
</protein>
<proteinExistence type="predicted"/>
<evidence type="ECO:0000256" key="1">
    <source>
        <dbReference type="SAM" id="MobiDB-lite"/>
    </source>
</evidence>
<dbReference type="Pfam" id="PF09981">
    <property type="entry name" value="DUF2218"/>
    <property type="match status" value="1"/>
</dbReference>
<keyword evidence="4" id="KW-1185">Reference proteome</keyword>
<dbReference type="RefSeq" id="WP_234764065.1">
    <property type="nucleotide sequence ID" value="NZ_JAKEIP010000075.1"/>
</dbReference>
<comment type="caution">
    <text evidence="3">The sequence shown here is derived from an EMBL/GenBank/DDBJ whole genome shotgun (WGS) entry which is preliminary data.</text>
</comment>
<name>A0A9X1PZC7_STRM4</name>
<dbReference type="AlphaFoldDB" id="A0A9X1PZC7"/>
<dbReference type="Gene3D" id="3.30.310.50">
    <property type="entry name" value="Alpha-D-phosphohexomutase, C-terminal domain"/>
    <property type="match status" value="1"/>
</dbReference>
<organism evidence="3 4">
    <name type="scientific">Streptomyces muensis</name>
    <dbReference type="NCBI Taxonomy" id="1077944"/>
    <lineage>
        <taxon>Bacteria</taxon>
        <taxon>Bacillati</taxon>
        <taxon>Actinomycetota</taxon>
        <taxon>Actinomycetes</taxon>
        <taxon>Kitasatosporales</taxon>
        <taxon>Streptomycetaceae</taxon>
        <taxon>Streptomyces</taxon>
    </lineage>
</organism>
<dbReference type="InterPro" id="IPR014543">
    <property type="entry name" value="UCP028291"/>
</dbReference>
<evidence type="ECO:0000313" key="4">
    <source>
        <dbReference type="Proteomes" id="UP001139384"/>
    </source>
</evidence>
<gene>
    <name evidence="3" type="ORF">L0P92_19475</name>
</gene>
<feature type="region of interest" description="Disordered" evidence="1">
    <location>
        <begin position="114"/>
        <end position="140"/>
    </location>
</feature>
<feature type="transmembrane region" description="Helical" evidence="2">
    <location>
        <begin position="143"/>
        <end position="163"/>
    </location>
</feature>